<evidence type="ECO:0000313" key="3">
    <source>
        <dbReference type="Proteomes" id="UP000026915"/>
    </source>
</evidence>
<dbReference type="AlphaFoldDB" id="A0A061GQI1"/>
<reference evidence="2 3" key="1">
    <citation type="journal article" date="2013" name="Genome Biol.">
        <title>The genome sequence of the most widely cultivated cacao type and its use to identify candidate genes regulating pod color.</title>
        <authorList>
            <person name="Motamayor J.C."/>
            <person name="Mockaitis K."/>
            <person name="Schmutz J."/>
            <person name="Haiminen N."/>
            <person name="Iii D.L."/>
            <person name="Cornejo O."/>
            <person name="Findley S.D."/>
            <person name="Zheng P."/>
            <person name="Utro F."/>
            <person name="Royaert S."/>
            <person name="Saski C."/>
            <person name="Jenkins J."/>
            <person name="Podicheti R."/>
            <person name="Zhao M."/>
            <person name="Scheffler B.E."/>
            <person name="Stack J.C."/>
            <person name="Feltus F.A."/>
            <person name="Mustiga G.M."/>
            <person name="Amores F."/>
            <person name="Phillips W."/>
            <person name="Marelli J.P."/>
            <person name="May G.D."/>
            <person name="Shapiro H."/>
            <person name="Ma J."/>
            <person name="Bustamante C.D."/>
            <person name="Schnell R.J."/>
            <person name="Main D."/>
            <person name="Gilbert D."/>
            <person name="Parida L."/>
            <person name="Kuhn D.N."/>
        </authorList>
    </citation>
    <scope>NUCLEOTIDE SEQUENCE [LARGE SCALE GENOMIC DNA]</scope>
    <source>
        <strain evidence="3">cv. Matina 1-6</strain>
    </source>
</reference>
<dbReference type="OMA" id="TRNNICD"/>
<dbReference type="Proteomes" id="UP000026915">
    <property type="component" value="Chromosome 9"/>
</dbReference>
<dbReference type="EMBL" id="CM001887">
    <property type="protein sequence ID" value="EOY31761.1"/>
    <property type="molecule type" value="Genomic_DNA"/>
</dbReference>
<evidence type="ECO:0000313" key="2">
    <source>
        <dbReference type="EMBL" id="EOY31761.1"/>
    </source>
</evidence>
<organism evidence="2 3">
    <name type="scientific">Theobroma cacao</name>
    <name type="common">Cacao</name>
    <name type="synonym">Cocoa</name>
    <dbReference type="NCBI Taxonomy" id="3641"/>
    <lineage>
        <taxon>Eukaryota</taxon>
        <taxon>Viridiplantae</taxon>
        <taxon>Streptophyta</taxon>
        <taxon>Embryophyta</taxon>
        <taxon>Tracheophyta</taxon>
        <taxon>Spermatophyta</taxon>
        <taxon>Magnoliopsida</taxon>
        <taxon>eudicotyledons</taxon>
        <taxon>Gunneridae</taxon>
        <taxon>Pentapetalae</taxon>
        <taxon>rosids</taxon>
        <taxon>malvids</taxon>
        <taxon>Malvales</taxon>
        <taxon>Malvaceae</taxon>
        <taxon>Byttnerioideae</taxon>
        <taxon>Theobroma</taxon>
    </lineage>
</organism>
<dbReference type="eggNOG" id="ENOG502SBMT">
    <property type="taxonomic scope" value="Eukaryota"/>
</dbReference>
<protein>
    <submittedName>
        <fullName evidence="2">Uncharacterized protein</fullName>
    </submittedName>
</protein>
<dbReference type="HOGENOM" id="CLU_1879177_0_0_1"/>
<feature type="compositionally biased region" description="Low complexity" evidence="1">
    <location>
        <begin position="116"/>
        <end position="136"/>
    </location>
</feature>
<name>A0A061GQI1_THECC</name>
<keyword evidence="3" id="KW-1185">Reference proteome</keyword>
<sequence length="136" mass="15136">MADNSNGKKYAYCGVVVPKDYGGKQTSSYNYQSQQGGQSSCNQTTSKTSYVDKQTGSYTRATNKEVVSTGETFKERSTGRVGYKDEYKTTSTYKVGDKSGYTEYQVEERFRNVKYSGNSSSNKGNNSGGWNNKYLK</sequence>
<dbReference type="Gramene" id="EOY31761">
    <property type="protein sequence ID" value="EOY31761"/>
    <property type="gene ID" value="TCM_038892"/>
</dbReference>
<accession>A0A061GQI1</accession>
<gene>
    <name evidence="2" type="ORF">TCM_038892</name>
</gene>
<proteinExistence type="predicted"/>
<dbReference type="InParanoid" id="A0A061GQI1"/>
<feature type="compositionally biased region" description="Low complexity" evidence="1">
    <location>
        <begin position="25"/>
        <end position="46"/>
    </location>
</feature>
<feature type="region of interest" description="Disordered" evidence="1">
    <location>
        <begin position="113"/>
        <end position="136"/>
    </location>
</feature>
<feature type="region of interest" description="Disordered" evidence="1">
    <location>
        <begin position="24"/>
        <end position="53"/>
    </location>
</feature>
<evidence type="ECO:0000256" key="1">
    <source>
        <dbReference type="SAM" id="MobiDB-lite"/>
    </source>
</evidence>